<name>A0A813ER66_POLGL</name>
<comment type="caution">
    <text evidence="1">The sequence shown here is derived from an EMBL/GenBank/DDBJ whole genome shotgun (WGS) entry which is preliminary data.</text>
</comment>
<feature type="non-terminal residue" evidence="1">
    <location>
        <position position="1"/>
    </location>
</feature>
<evidence type="ECO:0000313" key="1">
    <source>
        <dbReference type="EMBL" id="CAE8603697.1"/>
    </source>
</evidence>
<proteinExistence type="predicted"/>
<dbReference type="EMBL" id="CAJNNV010015643">
    <property type="protein sequence ID" value="CAE8603697.1"/>
    <property type="molecule type" value="Genomic_DNA"/>
</dbReference>
<dbReference type="Proteomes" id="UP000654075">
    <property type="component" value="Unassembled WGS sequence"/>
</dbReference>
<protein>
    <submittedName>
        <fullName evidence="1">Uncharacterized protein</fullName>
    </submittedName>
</protein>
<keyword evidence="2" id="KW-1185">Reference proteome</keyword>
<organism evidence="1 2">
    <name type="scientific">Polarella glacialis</name>
    <name type="common">Dinoflagellate</name>
    <dbReference type="NCBI Taxonomy" id="89957"/>
    <lineage>
        <taxon>Eukaryota</taxon>
        <taxon>Sar</taxon>
        <taxon>Alveolata</taxon>
        <taxon>Dinophyceae</taxon>
        <taxon>Suessiales</taxon>
        <taxon>Suessiaceae</taxon>
        <taxon>Polarella</taxon>
    </lineage>
</organism>
<gene>
    <name evidence="1" type="ORF">PGLA1383_LOCUS21903</name>
</gene>
<dbReference type="AlphaFoldDB" id="A0A813ER66"/>
<accession>A0A813ER66</accession>
<reference evidence="1" key="1">
    <citation type="submission" date="2021-02" db="EMBL/GenBank/DDBJ databases">
        <authorList>
            <person name="Dougan E. K."/>
            <person name="Rhodes N."/>
            <person name="Thang M."/>
            <person name="Chan C."/>
        </authorList>
    </citation>
    <scope>NUCLEOTIDE SEQUENCE</scope>
</reference>
<sequence length="163" mass="17995">GPQIEDRCKSLRQVLSPIGSPLEVLDRMPQLLTFDSAVFHRSAAIVEGYLGTKMGRDALRSRLVFLVQVSELSHLFAKVKERFAEDFIRARLQERTSGEWPRWPLLAGKSDGDILTWIGRISIEEREADCKTRVHSFGAAPFGAAALAAPELAAILGSFADSD</sequence>
<evidence type="ECO:0000313" key="2">
    <source>
        <dbReference type="Proteomes" id="UP000654075"/>
    </source>
</evidence>